<evidence type="ECO:0000313" key="3">
    <source>
        <dbReference type="Proteomes" id="UP000228767"/>
    </source>
</evidence>
<keyword evidence="1" id="KW-1133">Transmembrane helix</keyword>
<keyword evidence="1" id="KW-0812">Transmembrane</keyword>
<evidence type="ECO:0000256" key="1">
    <source>
        <dbReference type="SAM" id="Phobius"/>
    </source>
</evidence>
<protein>
    <submittedName>
        <fullName evidence="2">Uncharacterized protein</fullName>
    </submittedName>
</protein>
<accession>A0A2H0RF73</accession>
<organism evidence="2 3">
    <name type="scientific">Candidatus Vogelbacteria bacterium CG10_big_fil_rev_8_21_14_0_10_51_16</name>
    <dbReference type="NCBI Taxonomy" id="1975045"/>
    <lineage>
        <taxon>Bacteria</taxon>
        <taxon>Candidatus Vogeliibacteriota</taxon>
    </lineage>
</organism>
<feature type="transmembrane region" description="Helical" evidence="1">
    <location>
        <begin position="12"/>
        <end position="34"/>
    </location>
</feature>
<gene>
    <name evidence="2" type="ORF">COV10_00895</name>
</gene>
<reference evidence="2 3" key="1">
    <citation type="submission" date="2017-09" db="EMBL/GenBank/DDBJ databases">
        <title>Depth-based differentiation of microbial function through sediment-hosted aquifers and enrichment of novel symbionts in the deep terrestrial subsurface.</title>
        <authorList>
            <person name="Probst A.J."/>
            <person name="Ladd B."/>
            <person name="Jarett J.K."/>
            <person name="Geller-Mcgrath D.E."/>
            <person name="Sieber C.M."/>
            <person name="Emerson J.B."/>
            <person name="Anantharaman K."/>
            <person name="Thomas B.C."/>
            <person name="Malmstrom R."/>
            <person name="Stieglmeier M."/>
            <person name="Klingl A."/>
            <person name="Woyke T."/>
            <person name="Ryan C.M."/>
            <person name="Banfield J.F."/>
        </authorList>
    </citation>
    <scope>NUCLEOTIDE SEQUENCE [LARGE SCALE GENOMIC DNA]</scope>
    <source>
        <strain evidence="2">CG10_big_fil_rev_8_21_14_0_10_51_16</strain>
    </source>
</reference>
<evidence type="ECO:0000313" key="2">
    <source>
        <dbReference type="EMBL" id="PIR45158.1"/>
    </source>
</evidence>
<keyword evidence="1" id="KW-0472">Membrane</keyword>
<name>A0A2H0RF73_9BACT</name>
<comment type="caution">
    <text evidence="2">The sequence shown here is derived from an EMBL/GenBank/DDBJ whole genome shotgun (WGS) entry which is preliminary data.</text>
</comment>
<dbReference type="EMBL" id="PCYI01000005">
    <property type="protein sequence ID" value="PIR45158.1"/>
    <property type="molecule type" value="Genomic_DNA"/>
</dbReference>
<sequence>MSNRIQKEKIYLVSAGVFALVVLVAYGTLLGRVYTGRKAVWAAIAAQIRLNKEQNHALDIERSIRIHADKIASLDRYVLAEENVPEFIERLETIRLVAGASMRIVSLLADGGGKDPSLNIKLALVGSFANVTHFIQMLEALPLRTEIRTVTLSYRNEGVSSNRVGLPLPRGGGGDVEGPWSATVDMRIFGFIPKEEE</sequence>
<proteinExistence type="predicted"/>
<dbReference type="AlphaFoldDB" id="A0A2H0RF73"/>
<dbReference type="Proteomes" id="UP000228767">
    <property type="component" value="Unassembled WGS sequence"/>
</dbReference>